<dbReference type="InterPro" id="IPR040662">
    <property type="entry name" value="Tfb2_C"/>
</dbReference>
<comment type="similarity">
    <text evidence="2 10">Belongs to the TFB2 family.</text>
</comment>
<dbReference type="PANTHER" id="PTHR13152:SF0">
    <property type="entry name" value="GENERAL TRANSCRIPTION FACTOR IIH SUBUNIT 4"/>
    <property type="match status" value="1"/>
</dbReference>
<keyword evidence="3 10" id="KW-0227">DNA damage</keyword>
<dbReference type="GO" id="GO:0005675">
    <property type="term" value="C:transcription factor TFIIH holo complex"/>
    <property type="evidence" value="ECO:0007669"/>
    <property type="project" value="TreeGrafter"/>
</dbReference>
<accession>A0AAD7ZLN4</accession>
<dbReference type="Gene3D" id="3.30.70.2610">
    <property type="match status" value="1"/>
</dbReference>
<reference evidence="12" key="2">
    <citation type="submission" date="2023-05" db="EMBL/GenBank/DDBJ databases">
        <authorList>
            <person name="Fouks B."/>
        </authorList>
    </citation>
    <scope>NUCLEOTIDE SEQUENCE</scope>
    <source>
        <strain evidence="12">Stay&amp;Tobe</strain>
        <tissue evidence="12">Testes</tissue>
    </source>
</reference>
<evidence type="ECO:0000256" key="6">
    <source>
        <dbReference type="ARBA" id="ARBA00023204"/>
    </source>
</evidence>
<evidence type="ECO:0000256" key="5">
    <source>
        <dbReference type="ARBA" id="ARBA00023163"/>
    </source>
</evidence>
<dbReference type="NCBIfam" id="TIGR00625">
    <property type="entry name" value="tfb2"/>
    <property type="match status" value="1"/>
</dbReference>
<keyword evidence="7 10" id="KW-0539">Nucleus</keyword>
<comment type="subunit">
    <text evidence="8">Component of the 7-subunit TFIIH core complex composed of XPB/ERCC3, XPD/ERCC2, GTF2H1, GTF2H2, GTF2H3, GTF2H4 and GTF2H5, which is active in NER. The core complex associates with the 3-subunit CDK-activating kinase (CAK) module composed of CCNH/cyclin H, CDK7 and MNAT1 to form the 10-subunit holoenzyme (holo-TFIIH) active in transcription. Part of TBP-based Pol II pre-initiation complex (PIC), in which Pol II core assembles with general transcription factors and other specific initiation factors including GTF2E1, GTF2E2, GTF2F1, GTF2F2, TCEA1, ERCC2, ERCC3, GTF2H2, GTF2H3, GTF2H4, GTF2H5, GTF2A1, GTF2A2, GTF2B and TBP; this large multi-subunit PIC complex mediates DNA unwinding and targets Pol II core to the transcription start site where the first phosphodiester bond forms.</text>
</comment>
<name>A0AAD7ZLN4_DIPPU</name>
<organism evidence="12 13">
    <name type="scientific">Diploptera punctata</name>
    <name type="common">Pacific beetle cockroach</name>
    <dbReference type="NCBI Taxonomy" id="6984"/>
    <lineage>
        <taxon>Eukaryota</taxon>
        <taxon>Metazoa</taxon>
        <taxon>Ecdysozoa</taxon>
        <taxon>Arthropoda</taxon>
        <taxon>Hexapoda</taxon>
        <taxon>Insecta</taxon>
        <taxon>Pterygota</taxon>
        <taxon>Neoptera</taxon>
        <taxon>Polyneoptera</taxon>
        <taxon>Dictyoptera</taxon>
        <taxon>Blattodea</taxon>
        <taxon>Blaberoidea</taxon>
        <taxon>Blaberidae</taxon>
        <taxon>Diplopterinae</taxon>
        <taxon>Diploptera</taxon>
    </lineage>
</organism>
<gene>
    <name evidence="12" type="ORF">L9F63_003260</name>
</gene>
<dbReference type="Pfam" id="PF18307">
    <property type="entry name" value="Tfb2_C"/>
    <property type="match status" value="1"/>
</dbReference>
<evidence type="ECO:0000256" key="3">
    <source>
        <dbReference type="ARBA" id="ARBA00022763"/>
    </source>
</evidence>
<dbReference type="GO" id="GO:0006366">
    <property type="term" value="P:transcription by RNA polymerase II"/>
    <property type="evidence" value="ECO:0007669"/>
    <property type="project" value="UniProtKB-ARBA"/>
</dbReference>
<evidence type="ECO:0000256" key="1">
    <source>
        <dbReference type="ARBA" id="ARBA00004123"/>
    </source>
</evidence>
<evidence type="ECO:0000256" key="10">
    <source>
        <dbReference type="RuleBase" id="RU364024"/>
    </source>
</evidence>
<evidence type="ECO:0000256" key="9">
    <source>
        <dbReference type="ARBA" id="ARBA00070130"/>
    </source>
</evidence>
<dbReference type="InterPro" id="IPR004598">
    <property type="entry name" value="TFIIH_p52/Tfb2"/>
</dbReference>
<protein>
    <recommendedName>
        <fullName evidence="9 10">General transcription factor IIH subunit 4</fullName>
    </recommendedName>
</protein>
<sequence length="467" mass="53536">MAETSKIFKLTSQSKNLQCKNLHDYLKLLSGDLLDRLYNHPSTCLAVYRELPEIGQHYVIRILFVEQPVPQAVVASWISQAYAKEHIEVSKILSELRVWQEAAIPGGLPGWILNYVFKKNLKIALLGGGKPWSMSSQLEMDSKPRDIPYLDNYAMERWECVLHYMVGSQQQEGISADAVRILLHAGLMKRDEEDGSPVITREGFQFLLLDTPSQVWYFILQYLDTVESRGLDLVDCLTFLFQLSFSTIGKDYSTEGMSDGLLVFLQHLREFGLVYQRKRKAGRFYPTRLALNIASGQNKLQMDMKQEGYIVVETNYRVYAYTDSNLQVALLGLFCELMYRFPNLAVGILTRDSIRQALKSGITAEQIVGFLRLHSHPQMVAAGPPVLPPTIVDQIQLWENERNRFVFSEGILYSQFLSQADFEVLRDHALDLGVLTWQNTQRRTMVVTRSGHEEVKRFWKRYSKGGS</sequence>
<dbReference type="Pfam" id="PF03849">
    <property type="entry name" value="Tfb2"/>
    <property type="match status" value="1"/>
</dbReference>
<dbReference type="AlphaFoldDB" id="A0AAD7ZLN4"/>
<reference evidence="12" key="1">
    <citation type="journal article" date="2023" name="IScience">
        <title>Live-bearing cockroach genome reveals convergent evolutionary mechanisms linked to viviparity in insects and beyond.</title>
        <authorList>
            <person name="Fouks B."/>
            <person name="Harrison M.C."/>
            <person name="Mikhailova A.A."/>
            <person name="Marchal E."/>
            <person name="English S."/>
            <person name="Carruthers M."/>
            <person name="Jennings E.C."/>
            <person name="Chiamaka E.L."/>
            <person name="Frigard R.A."/>
            <person name="Pippel M."/>
            <person name="Attardo G.M."/>
            <person name="Benoit J.B."/>
            <person name="Bornberg-Bauer E."/>
            <person name="Tobe S.S."/>
        </authorList>
    </citation>
    <scope>NUCLEOTIDE SEQUENCE</scope>
    <source>
        <strain evidence="12">Stay&amp;Tobe</strain>
    </source>
</reference>
<dbReference type="GO" id="GO:0000439">
    <property type="term" value="C:transcription factor TFIIH core complex"/>
    <property type="evidence" value="ECO:0007669"/>
    <property type="project" value="InterPro"/>
</dbReference>
<dbReference type="Proteomes" id="UP001233999">
    <property type="component" value="Unassembled WGS sequence"/>
</dbReference>
<evidence type="ECO:0000256" key="8">
    <source>
        <dbReference type="ARBA" id="ARBA00064576"/>
    </source>
</evidence>
<evidence type="ECO:0000259" key="11">
    <source>
        <dbReference type="Pfam" id="PF18307"/>
    </source>
</evidence>
<comment type="caution">
    <text evidence="12">The sequence shown here is derived from an EMBL/GenBank/DDBJ whole genome shotgun (WGS) entry which is preliminary data.</text>
</comment>
<evidence type="ECO:0000256" key="7">
    <source>
        <dbReference type="ARBA" id="ARBA00023242"/>
    </source>
</evidence>
<dbReference type="GO" id="GO:0003690">
    <property type="term" value="F:double-stranded DNA binding"/>
    <property type="evidence" value="ECO:0007669"/>
    <property type="project" value="TreeGrafter"/>
</dbReference>
<feature type="domain" description="Transcription factor Tfb2 C-terminal" evidence="11">
    <location>
        <begin position="393"/>
        <end position="460"/>
    </location>
</feature>
<dbReference type="EMBL" id="JASPKZ010007802">
    <property type="protein sequence ID" value="KAJ9582407.1"/>
    <property type="molecule type" value="Genomic_DNA"/>
</dbReference>
<dbReference type="PANTHER" id="PTHR13152">
    <property type="entry name" value="TFIIH, POLYPEPTIDE 4"/>
    <property type="match status" value="1"/>
</dbReference>
<evidence type="ECO:0000313" key="13">
    <source>
        <dbReference type="Proteomes" id="UP001233999"/>
    </source>
</evidence>
<keyword evidence="4 10" id="KW-0805">Transcription regulation</keyword>
<keyword evidence="6 10" id="KW-0234">DNA repair</keyword>
<evidence type="ECO:0000313" key="12">
    <source>
        <dbReference type="EMBL" id="KAJ9582407.1"/>
    </source>
</evidence>
<dbReference type="GO" id="GO:0006289">
    <property type="term" value="P:nucleotide-excision repair"/>
    <property type="evidence" value="ECO:0007669"/>
    <property type="project" value="InterPro"/>
</dbReference>
<comment type="subcellular location">
    <subcellularLocation>
        <location evidence="1 10">Nucleus</location>
    </subcellularLocation>
</comment>
<evidence type="ECO:0000256" key="2">
    <source>
        <dbReference type="ARBA" id="ARBA00007132"/>
    </source>
</evidence>
<keyword evidence="5 10" id="KW-0804">Transcription</keyword>
<dbReference type="FunFam" id="3.30.70.2610:FF:000001">
    <property type="entry name" value="General transcription factor IIH subunit 4"/>
    <property type="match status" value="1"/>
</dbReference>
<keyword evidence="13" id="KW-1185">Reference proteome</keyword>
<evidence type="ECO:0000256" key="4">
    <source>
        <dbReference type="ARBA" id="ARBA00023015"/>
    </source>
</evidence>
<dbReference type="GO" id="GO:0001671">
    <property type="term" value="F:ATPase activator activity"/>
    <property type="evidence" value="ECO:0007669"/>
    <property type="project" value="InterPro"/>
</dbReference>
<comment type="function">
    <text evidence="10">Component of the general transcription and DNA repair factor IIH (TFIIH) core complex which is involved in general and transcription-coupled nucleotide excision repair (NER) of damaged DNA.</text>
</comment>
<proteinExistence type="inferred from homology"/>